<evidence type="ECO:0000256" key="1">
    <source>
        <dbReference type="SAM" id="SignalP"/>
    </source>
</evidence>
<dbReference type="WBParaSite" id="scaffold43278_cov557.g24116">
    <property type="protein sequence ID" value="scaffold43278_cov557.g24116"/>
    <property type="gene ID" value="scaffold43278_cov557.g24116"/>
</dbReference>
<dbReference type="Proteomes" id="UP000887561">
    <property type="component" value="Unplaced"/>
</dbReference>
<dbReference type="AlphaFoldDB" id="A0A915MPJ1"/>
<evidence type="ECO:0000259" key="2">
    <source>
        <dbReference type="Pfam" id="PF05362"/>
    </source>
</evidence>
<evidence type="ECO:0000313" key="4">
    <source>
        <dbReference type="WBParaSite" id="scaffold43278_cov557.g24116"/>
    </source>
</evidence>
<dbReference type="GO" id="GO:0004252">
    <property type="term" value="F:serine-type endopeptidase activity"/>
    <property type="evidence" value="ECO:0007669"/>
    <property type="project" value="InterPro"/>
</dbReference>
<dbReference type="GO" id="GO:0051131">
    <property type="term" value="P:chaperone-mediated protein complex assembly"/>
    <property type="evidence" value="ECO:0007669"/>
    <property type="project" value="TreeGrafter"/>
</dbReference>
<dbReference type="InterPro" id="IPR008269">
    <property type="entry name" value="Lon_proteolytic"/>
</dbReference>
<feature type="domain" description="Lon proteolytic" evidence="2">
    <location>
        <begin position="122"/>
        <end position="220"/>
    </location>
</feature>
<dbReference type="InterPro" id="IPR020568">
    <property type="entry name" value="Ribosomal_Su5_D2-typ_SF"/>
</dbReference>
<name>A0A915MPJ1_MELJA</name>
<dbReference type="Pfam" id="PF05362">
    <property type="entry name" value="Lon_C"/>
    <property type="match status" value="1"/>
</dbReference>
<dbReference type="InterPro" id="IPR027065">
    <property type="entry name" value="Lon_Prtase"/>
</dbReference>
<keyword evidence="3" id="KW-1185">Reference proteome</keyword>
<dbReference type="SUPFAM" id="SSF54211">
    <property type="entry name" value="Ribosomal protein S5 domain 2-like"/>
    <property type="match status" value="1"/>
</dbReference>
<organism evidence="3 4">
    <name type="scientific">Meloidogyne javanica</name>
    <name type="common">Root-knot nematode worm</name>
    <dbReference type="NCBI Taxonomy" id="6303"/>
    <lineage>
        <taxon>Eukaryota</taxon>
        <taxon>Metazoa</taxon>
        <taxon>Ecdysozoa</taxon>
        <taxon>Nematoda</taxon>
        <taxon>Chromadorea</taxon>
        <taxon>Rhabditida</taxon>
        <taxon>Tylenchina</taxon>
        <taxon>Tylenchomorpha</taxon>
        <taxon>Tylenchoidea</taxon>
        <taxon>Meloidogynidae</taxon>
        <taxon>Meloidogyninae</taxon>
        <taxon>Meloidogyne</taxon>
        <taxon>Meloidogyne incognita group</taxon>
    </lineage>
</organism>
<dbReference type="GO" id="GO:0007005">
    <property type="term" value="P:mitochondrion organization"/>
    <property type="evidence" value="ECO:0007669"/>
    <property type="project" value="TreeGrafter"/>
</dbReference>
<dbReference type="PANTHER" id="PTHR43718">
    <property type="entry name" value="LON PROTEASE"/>
    <property type="match status" value="1"/>
</dbReference>
<dbReference type="PANTHER" id="PTHR43718:SF2">
    <property type="entry name" value="LON PROTEASE HOMOLOG, MITOCHONDRIAL"/>
    <property type="match status" value="1"/>
</dbReference>
<protein>
    <submittedName>
        <fullName evidence="4">Lon proteolytic domain-containing protein</fullName>
    </submittedName>
</protein>
<sequence length="231" mass="26258">MTHCFWGFAINIVIGTYVLLTCDNDDPLMPDKDSCVDTISYGKGGVEVGRFPVLVSFTKEKQQCSRMEYVIANTSKTHSEDKEVNRIYNEKETISKIYVEKLLRGTIYEFEGKITLNFTPPEPITKERDGAMCGMVTAIISKLTNTAPPRDTAVICDLYLGGYLLEVENLRVKMFAARASNIKKIILPMSMRKDWYSMENALIDGIDASFHMNYRTIVHEIFPSINITKRN</sequence>
<accession>A0A915MPJ1</accession>
<evidence type="ECO:0000313" key="3">
    <source>
        <dbReference type="Proteomes" id="UP000887561"/>
    </source>
</evidence>
<dbReference type="GO" id="GO:0006515">
    <property type="term" value="P:protein quality control for misfolded or incompletely synthesized proteins"/>
    <property type="evidence" value="ECO:0007669"/>
    <property type="project" value="TreeGrafter"/>
</dbReference>
<dbReference type="GO" id="GO:0005759">
    <property type="term" value="C:mitochondrial matrix"/>
    <property type="evidence" value="ECO:0007669"/>
    <property type="project" value="TreeGrafter"/>
</dbReference>
<feature type="signal peptide" evidence="1">
    <location>
        <begin position="1"/>
        <end position="15"/>
    </location>
</feature>
<proteinExistence type="predicted"/>
<feature type="chain" id="PRO_5037517857" evidence="1">
    <location>
        <begin position="16"/>
        <end position="231"/>
    </location>
</feature>
<dbReference type="GO" id="GO:0005524">
    <property type="term" value="F:ATP binding"/>
    <property type="evidence" value="ECO:0007669"/>
    <property type="project" value="InterPro"/>
</dbReference>
<dbReference type="Gene3D" id="3.30.230.10">
    <property type="match status" value="1"/>
</dbReference>
<dbReference type="InterPro" id="IPR014721">
    <property type="entry name" value="Ribsml_uS5_D2-typ_fold_subgr"/>
</dbReference>
<reference evidence="4" key="1">
    <citation type="submission" date="2022-11" db="UniProtKB">
        <authorList>
            <consortium name="WormBaseParasite"/>
        </authorList>
    </citation>
    <scope>IDENTIFICATION</scope>
</reference>
<dbReference type="PRINTS" id="PR00830">
    <property type="entry name" value="ENDOLAPTASE"/>
</dbReference>
<dbReference type="GO" id="GO:0003697">
    <property type="term" value="F:single-stranded DNA binding"/>
    <property type="evidence" value="ECO:0007669"/>
    <property type="project" value="TreeGrafter"/>
</dbReference>
<dbReference type="GO" id="GO:0004176">
    <property type="term" value="F:ATP-dependent peptidase activity"/>
    <property type="evidence" value="ECO:0007669"/>
    <property type="project" value="InterPro"/>
</dbReference>
<keyword evidence="1" id="KW-0732">Signal</keyword>